<evidence type="ECO:0000256" key="4">
    <source>
        <dbReference type="ARBA" id="ARBA00023125"/>
    </source>
</evidence>
<protein>
    <submittedName>
        <fullName evidence="9">Protein RKD3-like</fullName>
    </submittedName>
</protein>
<keyword evidence="2" id="KW-0805">Transcription regulation</keyword>
<dbReference type="InterPro" id="IPR044607">
    <property type="entry name" value="RKD-like"/>
</dbReference>
<dbReference type="AlphaFoldDB" id="A0A3L6RTC3"/>
<reference evidence="10" key="1">
    <citation type="journal article" date="2019" name="Nat. Commun.">
        <title>The genome of broomcorn millet.</title>
        <authorList>
            <person name="Zou C."/>
            <person name="Miki D."/>
            <person name="Li D."/>
            <person name="Tang Q."/>
            <person name="Xiao L."/>
            <person name="Rajput S."/>
            <person name="Deng P."/>
            <person name="Jia W."/>
            <person name="Huang R."/>
            <person name="Zhang M."/>
            <person name="Sun Y."/>
            <person name="Hu J."/>
            <person name="Fu X."/>
            <person name="Schnable P.S."/>
            <person name="Li F."/>
            <person name="Zhang H."/>
            <person name="Feng B."/>
            <person name="Zhu X."/>
            <person name="Liu R."/>
            <person name="Schnable J.C."/>
            <person name="Zhu J.-K."/>
            <person name="Zhang H."/>
        </authorList>
    </citation>
    <scope>NUCLEOTIDE SEQUENCE [LARGE SCALE GENOMIC DNA]</scope>
</reference>
<evidence type="ECO:0000256" key="7">
    <source>
        <dbReference type="SAM" id="MobiDB-lite"/>
    </source>
</evidence>
<comment type="function">
    <text evidence="1">Putative transcription factor.</text>
</comment>
<keyword evidence="6" id="KW-0539">Nucleus</keyword>
<keyword evidence="5" id="KW-0804">Transcription</keyword>
<dbReference type="OrthoDB" id="6270329at2759"/>
<organism evidence="9 10">
    <name type="scientific">Panicum miliaceum</name>
    <name type="common">Proso millet</name>
    <name type="synonym">Broomcorn millet</name>
    <dbReference type="NCBI Taxonomy" id="4540"/>
    <lineage>
        <taxon>Eukaryota</taxon>
        <taxon>Viridiplantae</taxon>
        <taxon>Streptophyta</taxon>
        <taxon>Embryophyta</taxon>
        <taxon>Tracheophyta</taxon>
        <taxon>Spermatophyta</taxon>
        <taxon>Magnoliopsida</taxon>
        <taxon>Liliopsida</taxon>
        <taxon>Poales</taxon>
        <taxon>Poaceae</taxon>
        <taxon>PACMAD clade</taxon>
        <taxon>Panicoideae</taxon>
        <taxon>Panicodae</taxon>
        <taxon>Paniceae</taxon>
        <taxon>Panicinae</taxon>
        <taxon>Panicum</taxon>
        <taxon>Panicum sect. Panicum</taxon>
    </lineage>
</organism>
<keyword evidence="10" id="KW-1185">Reference proteome</keyword>
<dbReference type="EMBL" id="PQIB02000007">
    <property type="protein sequence ID" value="RLN09046.1"/>
    <property type="molecule type" value="Genomic_DNA"/>
</dbReference>
<keyword evidence="4" id="KW-0238">DNA-binding</keyword>
<evidence type="ECO:0000256" key="2">
    <source>
        <dbReference type="ARBA" id="ARBA00023015"/>
    </source>
</evidence>
<sequence length="396" mass="44438">MEVAFASYYQWHDQEERTPFLTPLLRDLWDSVNRLKEENAALRMDLEAGNRRSDKEAMLMSEIDQLKHALEAEEEFNCSCSHVCDCYFVVCRYSSADYLLGEETHFYAISCPESSFSQVPTRRFLSTPHPSAVAIQPRHAACSSSVRRPALTCCLPLYPVPVVPHLRRAMRIRGGMLSHTAAAAVDAGNEGGQRTRTNASRCGAPGPSSRSGAAAVEAWTPGGARARARAGAVNAEELGCLSDADLASFWALVVEEVARRKSEEGPRSGPPGEKQGLTFELVSRYFSLPIKQAARELNVGLTVLKKRCRELGIPRWPHRKVKSLQTLIDKVQEFGESAAQPDGDLTMSWVERLQRTKKLIEERPEVMLDQETKELRQACFKEAFKRRRLLSHDTYW</sequence>
<evidence type="ECO:0000256" key="6">
    <source>
        <dbReference type="ARBA" id="ARBA00023242"/>
    </source>
</evidence>
<gene>
    <name evidence="9" type="ORF">C2845_PM11G19090</name>
</gene>
<dbReference type="PANTHER" id="PTHR46373">
    <property type="entry name" value="PROTEIN RKD4"/>
    <property type="match status" value="1"/>
</dbReference>
<evidence type="ECO:0000256" key="5">
    <source>
        <dbReference type="ARBA" id="ARBA00023163"/>
    </source>
</evidence>
<dbReference type="GO" id="GO:0003700">
    <property type="term" value="F:DNA-binding transcription factor activity"/>
    <property type="evidence" value="ECO:0007669"/>
    <property type="project" value="InterPro"/>
</dbReference>
<evidence type="ECO:0000256" key="3">
    <source>
        <dbReference type="ARBA" id="ARBA00023054"/>
    </source>
</evidence>
<keyword evidence="3" id="KW-0175">Coiled coil</keyword>
<evidence type="ECO:0000313" key="9">
    <source>
        <dbReference type="EMBL" id="RLN09046.1"/>
    </source>
</evidence>
<dbReference type="Pfam" id="PF02042">
    <property type="entry name" value="RWP-RK"/>
    <property type="match status" value="1"/>
</dbReference>
<dbReference type="InterPro" id="IPR003035">
    <property type="entry name" value="RWP-RK_dom"/>
</dbReference>
<dbReference type="GO" id="GO:0003677">
    <property type="term" value="F:DNA binding"/>
    <property type="evidence" value="ECO:0007669"/>
    <property type="project" value="UniProtKB-KW"/>
</dbReference>
<dbReference type="STRING" id="4540.A0A3L6RTC3"/>
<proteinExistence type="predicted"/>
<dbReference type="PANTHER" id="PTHR46373:SF2">
    <property type="entry name" value="RWP-RK DOMAIN-CONTAINING PROTEIN"/>
    <property type="match status" value="1"/>
</dbReference>
<evidence type="ECO:0000313" key="10">
    <source>
        <dbReference type="Proteomes" id="UP000275267"/>
    </source>
</evidence>
<accession>A0A3L6RTC3</accession>
<feature type="compositionally biased region" description="Low complexity" evidence="7">
    <location>
        <begin position="200"/>
        <end position="213"/>
    </location>
</feature>
<evidence type="ECO:0000259" key="8">
    <source>
        <dbReference type="PROSITE" id="PS51519"/>
    </source>
</evidence>
<evidence type="ECO:0000256" key="1">
    <source>
        <dbReference type="ARBA" id="ARBA00004049"/>
    </source>
</evidence>
<dbReference type="PROSITE" id="PS51519">
    <property type="entry name" value="RWP_RK"/>
    <property type="match status" value="1"/>
</dbReference>
<comment type="caution">
    <text evidence="9">The sequence shown here is derived from an EMBL/GenBank/DDBJ whole genome shotgun (WGS) entry which is preliminary data.</text>
</comment>
<feature type="region of interest" description="Disordered" evidence="7">
    <location>
        <begin position="186"/>
        <end position="213"/>
    </location>
</feature>
<feature type="domain" description="RWP-RK" evidence="8">
    <location>
        <begin position="260"/>
        <end position="344"/>
    </location>
</feature>
<name>A0A3L6RTC3_PANMI</name>
<dbReference type="Proteomes" id="UP000275267">
    <property type="component" value="Unassembled WGS sequence"/>
</dbReference>